<evidence type="ECO:0000313" key="2">
    <source>
        <dbReference type="Proteomes" id="UP001151532"/>
    </source>
</evidence>
<dbReference type="Proteomes" id="UP001151532">
    <property type="component" value="Chromosome 19"/>
</dbReference>
<comment type="caution">
    <text evidence="1">The sequence shown here is derived from an EMBL/GenBank/DDBJ whole genome shotgun (WGS) entry which is preliminary data.</text>
</comment>
<reference evidence="1" key="2">
    <citation type="journal article" date="2023" name="Int. J. Mol. Sci.">
        <title>De Novo Assembly and Annotation of 11 Diverse Shrub Willow (Salix) Genomes Reveals Novel Gene Organization in Sex-Linked Regions.</title>
        <authorList>
            <person name="Hyden B."/>
            <person name="Feng K."/>
            <person name="Yates T.B."/>
            <person name="Jawdy S."/>
            <person name="Cereghino C."/>
            <person name="Smart L.B."/>
            <person name="Muchero W."/>
        </authorList>
    </citation>
    <scope>NUCLEOTIDE SEQUENCE</scope>
    <source>
        <tissue evidence="1">Shoot tip</tissue>
    </source>
</reference>
<reference evidence="1" key="1">
    <citation type="submission" date="2022-11" db="EMBL/GenBank/DDBJ databases">
        <authorList>
            <person name="Hyden B.L."/>
            <person name="Feng K."/>
            <person name="Yates T."/>
            <person name="Jawdy S."/>
            <person name="Smart L.B."/>
            <person name="Muchero W."/>
        </authorList>
    </citation>
    <scope>NUCLEOTIDE SEQUENCE</scope>
    <source>
        <tissue evidence="1">Shoot tip</tissue>
    </source>
</reference>
<sequence length="123" mass="13534">MELGNIYVETVLTTRNGALASQSLLPNVKLTNPEVGEGVLVPRLGDQGRRTDGGGKQGKVDELVKFETTDLGMLRKIHQLRMLHVQLMQGRYANVRAGNVCQLTISLQILSDGFAEQSVIRME</sequence>
<dbReference type="EMBL" id="JAPFFK010000009">
    <property type="protein sequence ID" value="KAJ6745005.1"/>
    <property type="molecule type" value="Genomic_DNA"/>
</dbReference>
<keyword evidence="2" id="KW-1185">Reference proteome</keyword>
<dbReference type="AlphaFoldDB" id="A0A9Q0ZS63"/>
<evidence type="ECO:0000313" key="1">
    <source>
        <dbReference type="EMBL" id="KAJ6745005.1"/>
    </source>
</evidence>
<name>A0A9Q0ZS63_SALPP</name>
<accession>A0A9Q0ZS63</accession>
<organism evidence="1 2">
    <name type="scientific">Salix purpurea</name>
    <name type="common">Purple osier willow</name>
    <dbReference type="NCBI Taxonomy" id="77065"/>
    <lineage>
        <taxon>Eukaryota</taxon>
        <taxon>Viridiplantae</taxon>
        <taxon>Streptophyta</taxon>
        <taxon>Embryophyta</taxon>
        <taxon>Tracheophyta</taxon>
        <taxon>Spermatophyta</taxon>
        <taxon>Magnoliopsida</taxon>
        <taxon>eudicotyledons</taxon>
        <taxon>Gunneridae</taxon>
        <taxon>Pentapetalae</taxon>
        <taxon>rosids</taxon>
        <taxon>fabids</taxon>
        <taxon>Malpighiales</taxon>
        <taxon>Salicaceae</taxon>
        <taxon>Saliceae</taxon>
        <taxon>Salix</taxon>
    </lineage>
</organism>
<proteinExistence type="predicted"/>
<gene>
    <name evidence="1" type="ORF">OIU79_031193</name>
</gene>
<protein>
    <submittedName>
        <fullName evidence="1">Uncharacterized protein</fullName>
    </submittedName>
</protein>